<reference evidence="1" key="1">
    <citation type="submission" date="2014-11" db="EMBL/GenBank/DDBJ databases">
        <authorList>
            <person name="Amaro Gonzalez C."/>
        </authorList>
    </citation>
    <scope>NUCLEOTIDE SEQUENCE</scope>
</reference>
<protein>
    <submittedName>
        <fullName evidence="1">Uncharacterized protein</fullName>
    </submittedName>
</protein>
<dbReference type="EMBL" id="GBXM01046049">
    <property type="protein sequence ID" value="JAH62528.1"/>
    <property type="molecule type" value="Transcribed_RNA"/>
</dbReference>
<organism evidence="1">
    <name type="scientific">Anguilla anguilla</name>
    <name type="common">European freshwater eel</name>
    <name type="synonym">Muraena anguilla</name>
    <dbReference type="NCBI Taxonomy" id="7936"/>
    <lineage>
        <taxon>Eukaryota</taxon>
        <taxon>Metazoa</taxon>
        <taxon>Chordata</taxon>
        <taxon>Craniata</taxon>
        <taxon>Vertebrata</taxon>
        <taxon>Euteleostomi</taxon>
        <taxon>Actinopterygii</taxon>
        <taxon>Neopterygii</taxon>
        <taxon>Teleostei</taxon>
        <taxon>Anguilliformes</taxon>
        <taxon>Anguillidae</taxon>
        <taxon>Anguilla</taxon>
    </lineage>
</organism>
<accession>A0A0E9UC30</accession>
<proteinExistence type="predicted"/>
<evidence type="ECO:0000313" key="1">
    <source>
        <dbReference type="EMBL" id="JAH62528.1"/>
    </source>
</evidence>
<sequence length="48" mass="5546">MGKDWFPNKFQWNVALHQLCLYVCVNETMGLCALLIDVIYPTAEMIVI</sequence>
<dbReference type="AlphaFoldDB" id="A0A0E9UC30"/>
<reference evidence="1" key="2">
    <citation type="journal article" date="2015" name="Fish Shellfish Immunol.">
        <title>Early steps in the European eel (Anguilla anguilla)-Vibrio vulnificus interaction in the gills: Role of the RtxA13 toxin.</title>
        <authorList>
            <person name="Callol A."/>
            <person name="Pajuelo D."/>
            <person name="Ebbesson L."/>
            <person name="Teles M."/>
            <person name="MacKenzie S."/>
            <person name="Amaro C."/>
        </authorList>
    </citation>
    <scope>NUCLEOTIDE SEQUENCE</scope>
</reference>
<name>A0A0E9UC30_ANGAN</name>